<dbReference type="RefSeq" id="WP_194366492.1">
    <property type="nucleotide sequence ID" value="NZ_CP054493.1"/>
</dbReference>
<organism evidence="3 4">
    <name type="scientific">Candidatus Sulfurimonas marisnigri</name>
    <dbReference type="NCBI Taxonomy" id="2740405"/>
    <lineage>
        <taxon>Bacteria</taxon>
        <taxon>Pseudomonadati</taxon>
        <taxon>Campylobacterota</taxon>
        <taxon>Epsilonproteobacteria</taxon>
        <taxon>Campylobacterales</taxon>
        <taxon>Sulfurimonadaceae</taxon>
        <taxon>Sulfurimonas</taxon>
    </lineage>
</organism>
<keyword evidence="1" id="KW-0732">Signal</keyword>
<proteinExistence type="predicted"/>
<dbReference type="EMBL" id="CP054493">
    <property type="protein sequence ID" value="QOY54447.1"/>
    <property type="molecule type" value="Genomic_DNA"/>
</dbReference>
<dbReference type="AlphaFoldDB" id="A0A7S7RPJ1"/>
<evidence type="ECO:0000259" key="2">
    <source>
        <dbReference type="Pfam" id="PF09699"/>
    </source>
</evidence>
<gene>
    <name evidence="3" type="ORF">HUE87_11300</name>
</gene>
<evidence type="ECO:0000313" key="4">
    <source>
        <dbReference type="Proteomes" id="UP000593836"/>
    </source>
</evidence>
<reference evidence="3 4" key="1">
    <citation type="submission" date="2020-05" db="EMBL/GenBank/DDBJ databases">
        <title>Sulfurimonas marisnigri, sp. nov., and Sulfurimonas baltica, sp. nov., manganese oxide reducing chemolithoautotrophs of the class Epsilonproteobacteria isolated from the pelagic redoxclines of the Black and Baltic Seas and emended description of the genus Sulfurimonas.</title>
        <authorList>
            <person name="Henkel J.V."/>
            <person name="Laudan C."/>
            <person name="Werner J."/>
            <person name="Neu T."/>
            <person name="Plewe S."/>
            <person name="Sproer C."/>
            <person name="Bunk B."/>
            <person name="Schulz-Vogt H.N."/>
        </authorList>
    </citation>
    <scope>NUCLEOTIDE SEQUENCE [LARGE SCALE GENOMIC DNA]</scope>
    <source>
        <strain evidence="3 4">SoZ1</strain>
    </source>
</reference>
<dbReference type="Pfam" id="PF09699">
    <property type="entry name" value="Paired_CXXCH_1"/>
    <property type="match status" value="1"/>
</dbReference>
<keyword evidence="4" id="KW-1185">Reference proteome</keyword>
<dbReference type="SUPFAM" id="SSF48695">
    <property type="entry name" value="Multiheme cytochromes"/>
    <property type="match status" value="2"/>
</dbReference>
<evidence type="ECO:0000256" key="1">
    <source>
        <dbReference type="SAM" id="SignalP"/>
    </source>
</evidence>
<name>A0A7S7RPJ1_9BACT</name>
<feature type="chain" id="PRO_5032806050" evidence="1">
    <location>
        <begin position="21"/>
        <end position="270"/>
    </location>
</feature>
<accession>A0A7S7RPJ1</accession>
<protein>
    <submittedName>
        <fullName evidence="3">Cytochrome c3 family protein</fullName>
    </submittedName>
</protein>
<dbReference type="Proteomes" id="UP000593836">
    <property type="component" value="Chromosome"/>
</dbReference>
<dbReference type="InterPro" id="IPR036280">
    <property type="entry name" value="Multihaem_cyt_sf"/>
</dbReference>
<dbReference type="KEGG" id="smas:HUE87_11300"/>
<feature type="signal peptide" evidence="1">
    <location>
        <begin position="1"/>
        <end position="20"/>
    </location>
</feature>
<sequence>MNTKLKLLLASLLTTTMAFAGTSGATYGGESITATGSPHNISVRTGGATTGDNGEICVYCHTPHAANTAFSGAPLWNKDSLNKPTAGVSGYKMYGKTIGGSDNNGTVPANPSLVCLSCHDGISAVNSILNAPGSGMGGLKDGNMSMTGIGSLNGGNIGAGGSYDAGAGGADGVADLSNDHPISITYVPGRASLRTTATTLPAGDQAWLVPGAPATPKVSDLLRGSSNDQVECVSCHDPHNATGSAQGTGEVSYLRHTNKGSQLCIGCHDK</sequence>
<feature type="domain" description="Doubled CXXCH motif" evidence="2">
    <location>
        <begin position="231"/>
        <end position="270"/>
    </location>
</feature>
<evidence type="ECO:0000313" key="3">
    <source>
        <dbReference type="EMBL" id="QOY54447.1"/>
    </source>
</evidence>
<dbReference type="InterPro" id="IPR010177">
    <property type="entry name" value="Paired_CXXCH_1"/>
</dbReference>